<dbReference type="Proteomes" id="UP000192257">
    <property type="component" value="Unassembled WGS sequence"/>
</dbReference>
<evidence type="ECO:0000256" key="3">
    <source>
        <dbReference type="ARBA" id="ARBA00008109"/>
    </source>
</evidence>
<dbReference type="InterPro" id="IPR023214">
    <property type="entry name" value="HAD_sf"/>
</dbReference>
<evidence type="ECO:0000256" key="2">
    <source>
        <dbReference type="ARBA" id="ARBA00004308"/>
    </source>
</evidence>
<feature type="active site" description="4-aspartylphosphate intermediate" evidence="13">
    <location>
        <position position="407"/>
    </location>
</feature>
<evidence type="ECO:0000256" key="13">
    <source>
        <dbReference type="PIRSR" id="PIRSR606539-1"/>
    </source>
</evidence>
<feature type="transmembrane region" description="Helical" evidence="16">
    <location>
        <begin position="852"/>
        <end position="874"/>
    </location>
</feature>
<protein>
    <recommendedName>
        <fullName evidence="16">Phospholipid-transporting ATPase</fullName>
        <ecNumber evidence="16">7.6.2.1</ecNumber>
    </recommendedName>
</protein>
<sequence>MGNPCENMKCAWCFGCNREADEEDVNVEVIVHMNDREANAPYNYPNNFIKTSEYTIISFFPLALLMQFRKISNFYFLICMALSLIPGIAPVSPATAIAPLVFVIAVALVKEGAEEYRRHRADRKANSIEVEVLRNGTMEKVASRDLHAGEVVRVFNGEEVRADLFLLSSSTEEGQVFIDTCSLDGEISLKSRRAIEPTWSLCSVEAIQAVQVTMHTTSPDPGLLSWTGKIDFNGQEYAVDLNQFLYRGSVLRKTDWLWGFVIYAGRDTKMFRNLKKRPPKSSDLDHKLNILILVVFILQNIFLIIISSLAVWWNTYHHNHWYVRWYLEEYRDYVVWFRRYVTYFILFSYLIPISLFVTIEVCKVIQAHWMRRDNRMMELVSGRWRRCKPNTSNLNEQLAMVRFIFTDKTGTLTENVMKYKMGDIKGHTIGGDNWERSLQLLDRQSPIRAAAEEYFLALSLCHTIQPFPDSNNPLGIVYEGSSPDEVALVTTAAEHGFRLLERTSRTMIVEVEGEKRTYEILATLEFTPERKMMSIIVKDRTDQRIILFTKGADSSLSLRLSDDLEVQEYMRNLSGKLAEMGEYGLRTLLVGSRILSPEDFENWHKGFIEAGKTLVNRSESVDKACLEIEQHLKLVGATAIEDKLQEDVPETVSFFLTAGVVIWMLTGDKRETALTIAATTTLCDPRKDFVVHIDIGSREPRDAAAIEKVAADIQQVQLHVERGRREGKRCTFVIDGPALGVAMAHHFETFLQVSQEVNSAVCCRLTPLQKANIVRMFQKSTGKTAIAIGDGANDVSMIQEGRVGVGIMGLEGSQAALAADYAIPRFRNLRCLCAVHGRYSLLRNASCIMVSFYKNITLSFIQVIFSFYCGYSGLTLFDGWLLTFYNVVLTSIPPFFMGIFDQDLPTDALIKRPELFVLLSRGLYFNTNVLLRWLAECILHSVTLYFVMLPTALSLDFDATRNISGNMLGTMMLFMLVCVVLGRFGLQVRCWRWMQYLGIALSAVFLLCLMLVYSAITRIGESTLYWQFYILMSGGKFWLYLLFFVGSLVLIIDVSVLHFQKRLFPTLRDTTEEEYFGMLKAQAKFKDPPDRDNSVEAV</sequence>
<feature type="binding site" evidence="14">
    <location>
        <position position="794"/>
    </location>
    <ligand>
        <name>ATP</name>
        <dbReference type="ChEBI" id="CHEBI:30616"/>
    </ligand>
</feature>
<dbReference type="Pfam" id="PF13246">
    <property type="entry name" value="Cation_ATPase"/>
    <property type="match status" value="1"/>
</dbReference>
<keyword evidence="8 15" id="KW-0460">Magnesium</keyword>
<evidence type="ECO:0000313" key="21">
    <source>
        <dbReference type="Proteomes" id="UP000192257"/>
    </source>
</evidence>
<keyword evidence="6 14" id="KW-0547">Nucleotide-binding</keyword>
<evidence type="ECO:0000256" key="10">
    <source>
        <dbReference type="ARBA" id="ARBA00022989"/>
    </source>
</evidence>
<dbReference type="RefSeq" id="XP_028878967.1">
    <property type="nucleotide sequence ID" value="XM_029029783.1"/>
</dbReference>
<evidence type="ECO:0000256" key="7">
    <source>
        <dbReference type="ARBA" id="ARBA00022840"/>
    </source>
</evidence>
<dbReference type="GO" id="GO:0016887">
    <property type="term" value="F:ATP hydrolysis activity"/>
    <property type="evidence" value="ECO:0007669"/>
    <property type="project" value="InterPro"/>
</dbReference>
<dbReference type="GeneID" id="39989563"/>
<feature type="binding site" evidence="14">
    <location>
        <position position="526"/>
    </location>
    <ligand>
        <name>ATP</name>
        <dbReference type="ChEBI" id="CHEBI:30616"/>
    </ligand>
</feature>
<dbReference type="InterPro" id="IPR032631">
    <property type="entry name" value="P-type_ATPase_N"/>
</dbReference>
<feature type="binding site" evidence="14">
    <location>
        <position position="668"/>
    </location>
    <ligand>
        <name>ATP</name>
        <dbReference type="ChEBI" id="CHEBI:30616"/>
    </ligand>
</feature>
<feature type="domain" description="P-type ATPase N-terminal" evidence="18">
    <location>
        <begin position="31"/>
        <end position="97"/>
    </location>
</feature>
<dbReference type="SUPFAM" id="SSF81665">
    <property type="entry name" value="Calcium ATPase, transmembrane domain M"/>
    <property type="match status" value="1"/>
</dbReference>
<dbReference type="VEuPathDB" id="TriTrypDB:TM35_000401680"/>
<dbReference type="NCBIfam" id="TIGR01494">
    <property type="entry name" value="ATPase_P-type"/>
    <property type="match status" value="1"/>
</dbReference>
<evidence type="ECO:0000256" key="12">
    <source>
        <dbReference type="ARBA" id="ARBA00034036"/>
    </source>
</evidence>
<comment type="cofactor">
    <cofactor evidence="15">
        <name>Mg(2+)</name>
        <dbReference type="ChEBI" id="CHEBI:18420"/>
    </cofactor>
</comment>
<evidence type="ECO:0000256" key="4">
    <source>
        <dbReference type="ARBA" id="ARBA00022692"/>
    </source>
</evidence>
<evidence type="ECO:0000256" key="15">
    <source>
        <dbReference type="PIRSR" id="PIRSR606539-3"/>
    </source>
</evidence>
<gene>
    <name evidence="20" type="ORF">TM35_000401680</name>
</gene>
<dbReference type="SUPFAM" id="SSF81653">
    <property type="entry name" value="Calcium ATPase, transduction domain A"/>
    <property type="match status" value="1"/>
</dbReference>
<dbReference type="InterPro" id="IPR044492">
    <property type="entry name" value="P_typ_ATPase_HD_dom"/>
</dbReference>
<evidence type="ECO:0000259" key="19">
    <source>
        <dbReference type="Pfam" id="PF16212"/>
    </source>
</evidence>
<comment type="catalytic activity">
    <reaction evidence="12 16">
        <text>ATP + H2O + phospholipidSide 1 = ADP + phosphate + phospholipidSide 2.</text>
        <dbReference type="EC" id="7.6.2.1"/>
    </reaction>
</comment>
<evidence type="ECO:0000256" key="14">
    <source>
        <dbReference type="PIRSR" id="PIRSR606539-2"/>
    </source>
</evidence>
<dbReference type="InterPro" id="IPR008250">
    <property type="entry name" value="ATPase_P-typ_transduc_dom_A_sf"/>
</dbReference>
<dbReference type="Gene3D" id="2.70.150.10">
    <property type="entry name" value="Calcium-transporting ATPase, cytoplasmic transduction domain A"/>
    <property type="match status" value="1"/>
</dbReference>
<dbReference type="SFLD" id="SFLDG00002">
    <property type="entry name" value="C1.7:_P-type_atpase_like"/>
    <property type="match status" value="1"/>
</dbReference>
<dbReference type="OrthoDB" id="377733at2759"/>
<feature type="binding site" evidence="14">
    <location>
        <position position="770"/>
    </location>
    <ligand>
        <name>ATP</name>
        <dbReference type="ChEBI" id="CHEBI:30616"/>
    </ligand>
</feature>
<dbReference type="SUPFAM" id="SSF56784">
    <property type="entry name" value="HAD-like"/>
    <property type="match status" value="1"/>
</dbReference>
<feature type="binding site" evidence="14">
    <location>
        <position position="666"/>
    </location>
    <ligand>
        <name>ATP</name>
        <dbReference type="ChEBI" id="CHEBI:30616"/>
    </ligand>
</feature>
<feature type="binding site" evidence="15">
    <location>
        <position position="790"/>
    </location>
    <ligand>
        <name>Mg(2+)</name>
        <dbReference type="ChEBI" id="CHEBI:18420"/>
    </ligand>
</feature>
<feature type="binding site" evidence="14">
    <location>
        <position position="408"/>
    </location>
    <ligand>
        <name>ATP</name>
        <dbReference type="ChEBI" id="CHEBI:30616"/>
    </ligand>
</feature>
<dbReference type="InterPro" id="IPR018303">
    <property type="entry name" value="ATPase_P-typ_P_site"/>
</dbReference>
<dbReference type="GO" id="GO:0005524">
    <property type="term" value="F:ATP binding"/>
    <property type="evidence" value="ECO:0007669"/>
    <property type="project" value="UniProtKB-UniRule"/>
</dbReference>
<feature type="binding site" evidence="14">
    <location>
        <position position="550"/>
    </location>
    <ligand>
        <name>ATP</name>
        <dbReference type="ChEBI" id="CHEBI:30616"/>
    </ligand>
</feature>
<evidence type="ECO:0000256" key="11">
    <source>
        <dbReference type="ARBA" id="ARBA00023136"/>
    </source>
</evidence>
<comment type="caution">
    <text evidence="20">The sequence shown here is derived from an EMBL/GenBank/DDBJ whole genome shotgun (WGS) entry which is preliminary data.</text>
</comment>
<feature type="binding site" evidence="14">
    <location>
        <position position="667"/>
    </location>
    <ligand>
        <name>ATP</name>
        <dbReference type="ChEBI" id="CHEBI:30616"/>
    </ligand>
</feature>
<feature type="binding site" evidence="15">
    <location>
        <position position="794"/>
    </location>
    <ligand>
        <name>Mg(2+)</name>
        <dbReference type="ChEBI" id="CHEBI:18420"/>
    </ligand>
</feature>
<dbReference type="EMBL" id="NBCO01000040">
    <property type="protein sequence ID" value="ORC84901.1"/>
    <property type="molecule type" value="Genomic_DNA"/>
</dbReference>
<dbReference type="Pfam" id="PF00122">
    <property type="entry name" value="E1-E2_ATPase"/>
    <property type="match status" value="1"/>
</dbReference>
<keyword evidence="5 15" id="KW-0479">Metal-binding</keyword>
<dbReference type="Gene3D" id="3.40.1110.10">
    <property type="entry name" value="Calcium-transporting ATPase, cytoplasmic domain N"/>
    <property type="match status" value="1"/>
</dbReference>
<organism evidence="20 21">
    <name type="scientific">Trypanosoma theileri</name>
    <dbReference type="NCBI Taxonomy" id="67003"/>
    <lineage>
        <taxon>Eukaryota</taxon>
        <taxon>Discoba</taxon>
        <taxon>Euglenozoa</taxon>
        <taxon>Kinetoplastea</taxon>
        <taxon>Metakinetoplastina</taxon>
        <taxon>Trypanosomatida</taxon>
        <taxon>Trypanosomatidae</taxon>
        <taxon>Trypanosoma</taxon>
    </lineage>
</organism>
<keyword evidence="7 14" id="KW-0067">ATP-binding</keyword>
<dbReference type="InterPro" id="IPR006539">
    <property type="entry name" value="P-type_ATPase_IV"/>
</dbReference>
<evidence type="ECO:0000256" key="5">
    <source>
        <dbReference type="ARBA" id="ARBA00022723"/>
    </source>
</evidence>
<evidence type="ECO:0000256" key="16">
    <source>
        <dbReference type="RuleBase" id="RU362033"/>
    </source>
</evidence>
<dbReference type="Pfam" id="PF16209">
    <property type="entry name" value="PhoLip_ATPase_N"/>
    <property type="match status" value="1"/>
</dbReference>
<feature type="transmembrane region" description="Helical" evidence="16">
    <location>
        <begin position="967"/>
        <end position="984"/>
    </location>
</feature>
<dbReference type="InterPro" id="IPR059000">
    <property type="entry name" value="ATPase_P-type_domA"/>
</dbReference>
<dbReference type="FunFam" id="3.40.50.1000:FF:000203">
    <property type="entry name" value="Phospholipid-transporting ATPase"/>
    <property type="match status" value="1"/>
</dbReference>
<keyword evidence="4 16" id="KW-0812">Transmembrane</keyword>
<keyword evidence="10 16" id="KW-1133">Transmembrane helix</keyword>
<dbReference type="AlphaFoldDB" id="A0A1X0NJY2"/>
<dbReference type="InterPro" id="IPR023299">
    <property type="entry name" value="ATPase_P-typ_cyto_dom_N"/>
</dbReference>
<evidence type="ECO:0000259" key="18">
    <source>
        <dbReference type="Pfam" id="PF16209"/>
    </source>
</evidence>
<dbReference type="InterPro" id="IPR032630">
    <property type="entry name" value="P_typ_ATPase_c"/>
</dbReference>
<comment type="subcellular location">
    <subcellularLocation>
        <location evidence="2">Endomembrane system</location>
    </subcellularLocation>
    <subcellularLocation>
        <location evidence="1 16">Membrane</location>
        <topology evidence="1 16">Multi-pass membrane protein</topology>
    </subcellularLocation>
</comment>
<feature type="binding site" evidence="14">
    <location>
        <position position="764"/>
    </location>
    <ligand>
        <name>ATP</name>
        <dbReference type="ChEBI" id="CHEBI:30616"/>
    </ligand>
</feature>
<comment type="similarity">
    <text evidence="3 16">Belongs to the cation transport ATPase (P-type) (TC 3.A.3) family. Type IV subfamily.</text>
</comment>
<accession>A0A1X0NJY2</accession>
<feature type="binding site" evidence="14">
    <location>
        <position position="586"/>
    </location>
    <ligand>
        <name>ATP</name>
        <dbReference type="ChEBI" id="CHEBI:30616"/>
    </ligand>
</feature>
<feature type="binding site" evidence="14">
    <location>
        <position position="409"/>
    </location>
    <ligand>
        <name>ATP</name>
        <dbReference type="ChEBI" id="CHEBI:30616"/>
    </ligand>
</feature>
<evidence type="ECO:0000256" key="6">
    <source>
        <dbReference type="ARBA" id="ARBA00022741"/>
    </source>
</evidence>
<dbReference type="Pfam" id="PF16212">
    <property type="entry name" value="PhoLip_ATPase_C"/>
    <property type="match status" value="1"/>
</dbReference>
<dbReference type="STRING" id="67003.A0A1X0NJY2"/>
<dbReference type="SFLD" id="SFLDF00027">
    <property type="entry name" value="p-type_atpase"/>
    <property type="match status" value="1"/>
</dbReference>
<dbReference type="PROSITE" id="PS00154">
    <property type="entry name" value="ATPASE_E1_E2"/>
    <property type="match status" value="1"/>
</dbReference>
<keyword evidence="9 16" id="KW-1278">Translocase</keyword>
<feature type="transmembrane region" description="Helical" evidence="16">
    <location>
        <begin position="929"/>
        <end position="947"/>
    </location>
</feature>
<dbReference type="InterPro" id="IPR036412">
    <property type="entry name" value="HAD-like_sf"/>
</dbReference>
<feature type="transmembrane region" description="Helical" evidence="16">
    <location>
        <begin position="97"/>
        <end position="113"/>
    </location>
</feature>
<dbReference type="InterPro" id="IPR023298">
    <property type="entry name" value="ATPase_P-typ_TM_dom_sf"/>
</dbReference>
<feature type="transmembrane region" description="Helical" evidence="16">
    <location>
        <begin position="1037"/>
        <end position="1059"/>
    </location>
</feature>
<dbReference type="PANTHER" id="PTHR24092:SF150">
    <property type="entry name" value="PHOSPHOLIPID-TRANSPORTING ATPASE"/>
    <property type="match status" value="1"/>
</dbReference>
<feature type="binding site" evidence="14">
    <location>
        <position position="407"/>
    </location>
    <ligand>
        <name>ATP</name>
        <dbReference type="ChEBI" id="CHEBI:30616"/>
    </ligand>
</feature>
<dbReference type="SFLD" id="SFLDS00003">
    <property type="entry name" value="Haloacid_Dehalogenase"/>
    <property type="match status" value="1"/>
</dbReference>
<feature type="transmembrane region" description="Helical" evidence="16">
    <location>
        <begin position="340"/>
        <end position="362"/>
    </location>
</feature>
<evidence type="ECO:0000259" key="17">
    <source>
        <dbReference type="Pfam" id="PF00122"/>
    </source>
</evidence>
<dbReference type="GO" id="GO:0005886">
    <property type="term" value="C:plasma membrane"/>
    <property type="evidence" value="ECO:0007669"/>
    <property type="project" value="TreeGrafter"/>
</dbReference>
<dbReference type="PANTHER" id="PTHR24092">
    <property type="entry name" value="PROBABLE PHOSPHOLIPID-TRANSPORTING ATPASE"/>
    <property type="match status" value="1"/>
</dbReference>
<feature type="transmembrane region" description="Helical" evidence="16">
    <location>
        <begin position="290"/>
        <end position="313"/>
    </location>
</feature>
<feature type="transmembrane region" description="Helical" evidence="16">
    <location>
        <begin position="996"/>
        <end position="1017"/>
    </location>
</feature>
<feature type="transmembrane region" description="Helical" evidence="16">
    <location>
        <begin position="880"/>
        <end position="900"/>
    </location>
</feature>
<name>A0A1X0NJY2_9TRYP</name>
<dbReference type="GO" id="GO:0000287">
    <property type="term" value="F:magnesium ion binding"/>
    <property type="evidence" value="ECO:0007669"/>
    <property type="project" value="UniProtKB-UniRule"/>
</dbReference>
<feature type="binding site" evidence="15">
    <location>
        <position position="407"/>
    </location>
    <ligand>
        <name>Mg(2+)</name>
        <dbReference type="ChEBI" id="CHEBI:18420"/>
    </ligand>
</feature>
<proteinExistence type="inferred from homology"/>
<feature type="binding site" evidence="14">
    <location>
        <position position="793"/>
    </location>
    <ligand>
        <name>ATP</name>
        <dbReference type="ChEBI" id="CHEBI:30616"/>
    </ligand>
</feature>
<dbReference type="SUPFAM" id="SSF81660">
    <property type="entry name" value="Metal cation-transporting ATPase, ATP-binding domain N"/>
    <property type="match status" value="1"/>
</dbReference>
<dbReference type="GO" id="GO:0045332">
    <property type="term" value="P:phospholipid translocation"/>
    <property type="evidence" value="ECO:0007669"/>
    <property type="project" value="TreeGrafter"/>
</dbReference>
<reference evidence="20 21" key="1">
    <citation type="submission" date="2017-03" db="EMBL/GenBank/DDBJ databases">
        <title>An alternative strategy for trypanosome survival in the mammalian bloodstream revealed through genome and transcriptome analysis of the ubiquitous bovine parasite Trypanosoma (Megatrypanum) theileri.</title>
        <authorList>
            <person name="Kelly S."/>
            <person name="Ivens A."/>
            <person name="Mott A."/>
            <person name="O'Neill E."/>
            <person name="Emms D."/>
            <person name="Macleod O."/>
            <person name="Voorheis P."/>
            <person name="Matthews J."/>
            <person name="Matthews K."/>
            <person name="Carrington M."/>
        </authorList>
    </citation>
    <scope>NUCLEOTIDE SEQUENCE [LARGE SCALE GENOMIC DNA]</scope>
    <source>
        <strain evidence="20">Edinburgh</strain>
    </source>
</reference>
<feature type="transmembrane region" description="Helical" evidence="16">
    <location>
        <begin position="74"/>
        <end position="91"/>
    </location>
</feature>
<dbReference type="EC" id="7.6.2.1" evidence="16"/>
<dbReference type="Gene3D" id="3.40.50.1000">
    <property type="entry name" value="HAD superfamily/HAD-like"/>
    <property type="match status" value="1"/>
</dbReference>
<dbReference type="NCBIfam" id="TIGR01652">
    <property type="entry name" value="ATPase-Plipid"/>
    <property type="match status" value="1"/>
</dbReference>
<evidence type="ECO:0000256" key="1">
    <source>
        <dbReference type="ARBA" id="ARBA00004141"/>
    </source>
</evidence>
<evidence type="ECO:0000313" key="20">
    <source>
        <dbReference type="EMBL" id="ORC84901.1"/>
    </source>
</evidence>
<keyword evidence="11 16" id="KW-0472">Membrane</keyword>
<evidence type="ECO:0000256" key="8">
    <source>
        <dbReference type="ARBA" id="ARBA00022842"/>
    </source>
</evidence>
<keyword evidence="21" id="KW-1185">Reference proteome</keyword>
<feature type="domain" description="P-type ATPase A" evidence="17">
    <location>
        <begin position="128"/>
        <end position="186"/>
    </location>
</feature>
<feature type="binding site" evidence="15">
    <location>
        <position position="409"/>
    </location>
    <ligand>
        <name>Mg(2+)</name>
        <dbReference type="ChEBI" id="CHEBI:18420"/>
    </ligand>
</feature>
<evidence type="ECO:0000256" key="9">
    <source>
        <dbReference type="ARBA" id="ARBA00022967"/>
    </source>
</evidence>
<feature type="binding site" evidence="14">
    <location>
        <position position="485"/>
    </location>
    <ligand>
        <name>ATP</name>
        <dbReference type="ChEBI" id="CHEBI:30616"/>
    </ligand>
</feature>
<feature type="domain" description="P-type ATPase C-terminal" evidence="19">
    <location>
        <begin position="816"/>
        <end position="1066"/>
    </location>
</feature>
<dbReference type="GO" id="GO:0140326">
    <property type="term" value="F:ATPase-coupled intramembrane lipid transporter activity"/>
    <property type="evidence" value="ECO:0007669"/>
    <property type="project" value="UniProtKB-EC"/>
</dbReference>
<dbReference type="InterPro" id="IPR001757">
    <property type="entry name" value="P_typ_ATPase"/>
</dbReference>